<organism evidence="2 3">
    <name type="scientific">Glycine soja</name>
    <name type="common">Wild soybean</name>
    <dbReference type="NCBI Taxonomy" id="3848"/>
    <lineage>
        <taxon>Eukaryota</taxon>
        <taxon>Viridiplantae</taxon>
        <taxon>Streptophyta</taxon>
        <taxon>Embryophyta</taxon>
        <taxon>Tracheophyta</taxon>
        <taxon>Spermatophyta</taxon>
        <taxon>Magnoliopsida</taxon>
        <taxon>eudicotyledons</taxon>
        <taxon>Gunneridae</taxon>
        <taxon>Pentapetalae</taxon>
        <taxon>rosids</taxon>
        <taxon>fabids</taxon>
        <taxon>Fabales</taxon>
        <taxon>Fabaceae</taxon>
        <taxon>Papilionoideae</taxon>
        <taxon>50 kb inversion clade</taxon>
        <taxon>NPAAA clade</taxon>
        <taxon>indigoferoid/millettioid clade</taxon>
        <taxon>Phaseoleae</taxon>
        <taxon>Glycine</taxon>
        <taxon>Glycine subgen. Soja</taxon>
    </lineage>
</organism>
<name>A0A445F4W2_GLYSO</name>
<dbReference type="PROSITE" id="PS50181">
    <property type="entry name" value="FBOX"/>
    <property type="match status" value="1"/>
</dbReference>
<proteinExistence type="predicted"/>
<evidence type="ECO:0000259" key="1">
    <source>
        <dbReference type="PROSITE" id="PS50181"/>
    </source>
</evidence>
<dbReference type="EMBL" id="QZWG01000020">
    <property type="protein sequence ID" value="RZB43875.1"/>
    <property type="molecule type" value="Genomic_DNA"/>
</dbReference>
<gene>
    <name evidence="2" type="ORF">D0Y65_054091</name>
</gene>
<dbReference type="SMART" id="SM00256">
    <property type="entry name" value="FBOX"/>
    <property type="match status" value="1"/>
</dbReference>
<comment type="caution">
    <text evidence="2">The sequence shown here is derived from an EMBL/GenBank/DDBJ whole genome shotgun (WGS) entry which is preliminary data.</text>
</comment>
<dbReference type="Proteomes" id="UP000289340">
    <property type="component" value="Chromosome 20"/>
</dbReference>
<dbReference type="InterPro" id="IPR055294">
    <property type="entry name" value="FBL60-like"/>
</dbReference>
<protein>
    <submittedName>
        <fullName evidence="2">Putative F-box protein</fullName>
    </submittedName>
</protein>
<dbReference type="SUPFAM" id="SSF81383">
    <property type="entry name" value="F-box domain"/>
    <property type="match status" value="1"/>
</dbReference>
<dbReference type="CDD" id="cd22160">
    <property type="entry name" value="F-box_AtFBL13-like"/>
    <property type="match status" value="1"/>
</dbReference>
<feature type="domain" description="F-box" evidence="1">
    <location>
        <begin position="26"/>
        <end position="61"/>
    </location>
</feature>
<dbReference type="InterPro" id="IPR006566">
    <property type="entry name" value="FBD"/>
</dbReference>
<dbReference type="Gene3D" id="1.20.1280.50">
    <property type="match status" value="1"/>
</dbReference>
<keyword evidence="3" id="KW-1185">Reference proteome</keyword>
<dbReference type="InterPro" id="IPR001810">
    <property type="entry name" value="F-box_dom"/>
</dbReference>
<accession>A0A445F4W2</accession>
<reference evidence="2 3" key="1">
    <citation type="submission" date="2018-09" db="EMBL/GenBank/DDBJ databases">
        <title>A high-quality reference genome of wild soybean provides a powerful tool to mine soybean genomes.</title>
        <authorList>
            <person name="Xie M."/>
            <person name="Chung C.Y.L."/>
            <person name="Li M.-W."/>
            <person name="Wong F.-L."/>
            <person name="Chan T.-F."/>
            <person name="Lam H.-M."/>
        </authorList>
    </citation>
    <scope>NUCLEOTIDE SEQUENCE [LARGE SCALE GENOMIC DNA]</scope>
    <source>
        <strain evidence="3">cv. W05</strain>
        <tissue evidence="2">Hypocotyl of etiolated seedlings</tissue>
    </source>
</reference>
<evidence type="ECO:0000313" key="2">
    <source>
        <dbReference type="EMBL" id="RZB43875.1"/>
    </source>
</evidence>
<dbReference type="SMART" id="SM00579">
    <property type="entry name" value="FBD"/>
    <property type="match status" value="1"/>
</dbReference>
<dbReference type="InterPro" id="IPR053781">
    <property type="entry name" value="F-box_AtFBL13-like"/>
</dbReference>
<dbReference type="Gramene" id="XM_028365720.1">
    <property type="protein sequence ID" value="XP_028221521.1"/>
    <property type="gene ID" value="LOC114403011"/>
</dbReference>
<dbReference type="InterPro" id="IPR055357">
    <property type="entry name" value="LRR_At1g61320_AtMIF1"/>
</dbReference>
<dbReference type="Pfam" id="PF00646">
    <property type="entry name" value="F-box"/>
    <property type="match status" value="1"/>
</dbReference>
<dbReference type="InterPro" id="IPR036047">
    <property type="entry name" value="F-box-like_dom_sf"/>
</dbReference>
<evidence type="ECO:0000313" key="3">
    <source>
        <dbReference type="Proteomes" id="UP000289340"/>
    </source>
</evidence>
<dbReference type="PANTHER" id="PTHR31293:SF12">
    <property type="entry name" value="RNI-LIKE SUPERFAMILY PROTEIN"/>
    <property type="match status" value="1"/>
</dbReference>
<dbReference type="Pfam" id="PF23622">
    <property type="entry name" value="LRR_At1g61320_AtMIF1"/>
    <property type="match status" value="1"/>
</dbReference>
<dbReference type="PANTHER" id="PTHR31293">
    <property type="entry name" value="RNI-LIKE SUPERFAMILY PROTEIN"/>
    <property type="match status" value="1"/>
</dbReference>
<sequence>MIEEGLSTCKAKFQKLNNKVNVDGHKDWIGNLPNEIIQHILSLLPTKDAVKTSVLSRRWHSQWMFVRNLDFAEFPPNMNQKRKLFMDFVDRVIALRKPLDLNLFALVCEVFTDASRINSWVCAAVKHNVQHLLLVLDQIHLEPLELPHCLFTCDTLRKAFIVADILLNLPSSIHFSNLKLLTLQYVVFPGYESTQRLFSGLPVLEELTLDSCCWLNVEIVTIALPMLKKLDIKENLADQDNCQFFIIAENLNSFYYIGTLRNDYWIYNSVSLDWGLMGLCSTDDIGESSRLREVAQRAGRLLRGISCAKELLLTPYAFEVLTYSEYLCACMPVLYKVTYLGFLSPGTAINFGCRALAKFLEKLPCLELLVFQSGVCLSGNHEEGSWILDPVPSCFSRYLKLIRISQFCGTDGELQVVKSLLKHAEILLQMDIICHHEKFSDGLARERDVLEKLQMLPRASTYCTINIS</sequence>
<dbReference type="AlphaFoldDB" id="A0A445F4W2"/>